<evidence type="ECO:0000313" key="5">
    <source>
        <dbReference type="EMBL" id="VYT94493.1"/>
    </source>
</evidence>
<dbReference type="Pfam" id="PF01381">
    <property type="entry name" value="HTH_3"/>
    <property type="match status" value="1"/>
</dbReference>
<reference evidence="5" key="1">
    <citation type="submission" date="2019-11" db="EMBL/GenBank/DDBJ databases">
        <authorList>
            <person name="Feng L."/>
        </authorList>
    </citation>
    <scope>NUCLEOTIDE SEQUENCE</scope>
    <source>
        <strain evidence="5">LrhamnosusLFYP97</strain>
    </source>
</reference>
<dbReference type="SUPFAM" id="SSF47413">
    <property type="entry name" value="lambda repressor-like DNA-binding domains"/>
    <property type="match status" value="1"/>
</dbReference>
<dbReference type="Gene3D" id="1.10.260.40">
    <property type="entry name" value="lambda repressor-like DNA-binding domains"/>
    <property type="match status" value="1"/>
</dbReference>
<feature type="signal peptide" evidence="3">
    <location>
        <begin position="1"/>
        <end position="25"/>
    </location>
</feature>
<keyword evidence="3" id="KW-0732">Signal</keyword>
<dbReference type="EMBL" id="CACRTK010000041">
    <property type="protein sequence ID" value="VYT94493.1"/>
    <property type="molecule type" value="Genomic_DNA"/>
</dbReference>
<dbReference type="PROSITE" id="PS50943">
    <property type="entry name" value="HTH_CROC1"/>
    <property type="match status" value="1"/>
</dbReference>
<keyword evidence="1" id="KW-0238">DNA-binding</keyword>
<dbReference type="InterPro" id="IPR001387">
    <property type="entry name" value="Cro/C1-type_HTH"/>
</dbReference>
<dbReference type="CDD" id="cd00093">
    <property type="entry name" value="HTH_XRE"/>
    <property type="match status" value="1"/>
</dbReference>
<protein>
    <recommendedName>
        <fullName evidence="4">HTH cro/C1-type domain-containing protein</fullName>
    </recommendedName>
</protein>
<dbReference type="PANTHER" id="PTHR46558">
    <property type="entry name" value="TRACRIPTIONAL REGULATORY PROTEIN-RELATED-RELATED"/>
    <property type="match status" value="1"/>
</dbReference>
<dbReference type="PANTHER" id="PTHR46558:SF15">
    <property type="entry name" value="HELIX-TURN-HELIX DOMAIN PROTEIN"/>
    <property type="match status" value="1"/>
</dbReference>
<dbReference type="InterPro" id="IPR010982">
    <property type="entry name" value="Lambda_DNA-bd_dom_sf"/>
</dbReference>
<dbReference type="GO" id="GO:0003677">
    <property type="term" value="F:DNA binding"/>
    <property type="evidence" value="ECO:0007669"/>
    <property type="project" value="UniProtKB-KW"/>
</dbReference>
<proteinExistence type="predicted"/>
<dbReference type="AlphaFoldDB" id="A0A6N3AUA9"/>
<keyword evidence="2" id="KW-0472">Membrane</keyword>
<sequence>MKCALITSMMIYLSNIMAISAGASSANTANADKLTFILSFCFGNRFSPATECKISRVIVLSRITRAADLLSFLLFLTSSATIKPSEVIILNFSKQLQQIRTAHSMTQADLAQQLHVSRHTVSNWENERNLPDLETVTQIARIFSVSLDTLILDDSELNEKLIKDSKVSRHQLVMAVLMTASLIMTGVAATTFLGFFPHWLAQVIWSIYAIVLLIWSRASDPKSTDIFASWSITSRLLIATFFSLMGLIFCLTALYLIWFRGIDVQIVLVLIGGAGLLILTKPVWPHRQHAK</sequence>
<name>A0A6N3AUA9_LACRH</name>
<organism evidence="5">
    <name type="scientific">Lacticaseibacillus rhamnosus</name>
    <name type="common">Lactobacillus rhamnosus</name>
    <dbReference type="NCBI Taxonomy" id="47715"/>
    <lineage>
        <taxon>Bacteria</taxon>
        <taxon>Bacillati</taxon>
        <taxon>Bacillota</taxon>
        <taxon>Bacilli</taxon>
        <taxon>Lactobacillales</taxon>
        <taxon>Lactobacillaceae</taxon>
        <taxon>Lacticaseibacillus</taxon>
    </lineage>
</organism>
<feature type="chain" id="PRO_5038336818" description="HTH cro/C1-type domain-containing protein" evidence="3">
    <location>
        <begin position="26"/>
        <end position="291"/>
    </location>
</feature>
<feature type="transmembrane region" description="Helical" evidence="2">
    <location>
        <begin position="264"/>
        <end position="284"/>
    </location>
</feature>
<feature type="transmembrane region" description="Helical" evidence="2">
    <location>
        <begin position="199"/>
        <end position="215"/>
    </location>
</feature>
<dbReference type="RefSeq" id="WP_005688298.1">
    <property type="nucleotide sequence ID" value="NZ_JADPFP010000063.1"/>
</dbReference>
<feature type="transmembrane region" description="Helical" evidence="2">
    <location>
        <begin position="236"/>
        <end position="258"/>
    </location>
</feature>
<evidence type="ECO:0000256" key="1">
    <source>
        <dbReference type="ARBA" id="ARBA00023125"/>
    </source>
</evidence>
<feature type="domain" description="HTH cro/C1-type" evidence="4">
    <location>
        <begin position="96"/>
        <end position="150"/>
    </location>
</feature>
<feature type="transmembrane region" description="Helical" evidence="2">
    <location>
        <begin position="172"/>
        <end position="193"/>
    </location>
</feature>
<keyword evidence="2" id="KW-1133">Transmembrane helix</keyword>
<evidence type="ECO:0000256" key="2">
    <source>
        <dbReference type="SAM" id="Phobius"/>
    </source>
</evidence>
<evidence type="ECO:0000256" key="3">
    <source>
        <dbReference type="SAM" id="SignalP"/>
    </source>
</evidence>
<dbReference type="SMART" id="SM00530">
    <property type="entry name" value="HTH_XRE"/>
    <property type="match status" value="1"/>
</dbReference>
<gene>
    <name evidence="5" type="ORF">LRLFYP97_02276</name>
</gene>
<accession>A0A6N3AUA9</accession>
<evidence type="ECO:0000259" key="4">
    <source>
        <dbReference type="PROSITE" id="PS50943"/>
    </source>
</evidence>
<keyword evidence="2" id="KW-0812">Transmembrane</keyword>